<dbReference type="Proteomes" id="UP000292858">
    <property type="component" value="Unassembled WGS sequence"/>
</dbReference>
<keyword evidence="1" id="KW-0812">Transmembrane</keyword>
<feature type="transmembrane region" description="Helical" evidence="1">
    <location>
        <begin position="158"/>
        <end position="183"/>
    </location>
</feature>
<keyword evidence="3" id="KW-1185">Reference proteome</keyword>
<dbReference type="RefSeq" id="WP_130840048.1">
    <property type="nucleotide sequence ID" value="NZ_SIJL01000002.1"/>
</dbReference>
<feature type="transmembrane region" description="Helical" evidence="1">
    <location>
        <begin position="41"/>
        <end position="62"/>
    </location>
</feature>
<sequence>MQTYNPLVLVLALVAVAGASGVAYLLQVARGQDSPALRRQYGLFFLVIGVLSLGGFVQLLWTEWHAAFRQFTELFGVTTGLFALVMILAGLYLVLGMDLKALAWPGVLVGLFLLQGARAVLDFELTRNPAMTFLLWLSAGLASIGLLLYAYLEAYRKPLAYLGAAVLGLMTLAAFVTGVNAFYGHIEAVARR</sequence>
<evidence type="ECO:0000313" key="2">
    <source>
        <dbReference type="EMBL" id="TBH21362.1"/>
    </source>
</evidence>
<reference evidence="2 3" key="1">
    <citation type="submission" date="2019-02" db="EMBL/GenBank/DDBJ databases">
        <title>Thermus sp. a novel from hot spring.</title>
        <authorList>
            <person name="Zhao Z."/>
        </authorList>
    </citation>
    <scope>NUCLEOTIDE SEQUENCE [LARGE SCALE GENOMIC DNA]</scope>
    <source>
        <strain evidence="2 3">CFH 72773T</strain>
    </source>
</reference>
<feature type="transmembrane region" description="Helical" evidence="1">
    <location>
        <begin position="101"/>
        <end position="121"/>
    </location>
</feature>
<feature type="transmembrane region" description="Helical" evidence="1">
    <location>
        <begin position="74"/>
        <end position="95"/>
    </location>
</feature>
<dbReference type="InterPro" id="IPR009324">
    <property type="entry name" value="DUF981"/>
</dbReference>
<dbReference type="AlphaFoldDB" id="A0A4Q9B5Z6"/>
<gene>
    <name evidence="2" type="ORF">ETP66_01770</name>
</gene>
<evidence type="ECO:0000256" key="1">
    <source>
        <dbReference type="SAM" id="Phobius"/>
    </source>
</evidence>
<dbReference type="OrthoDB" id="33271at2"/>
<proteinExistence type="predicted"/>
<accession>A0A4Q9B5Z6</accession>
<name>A0A4Q9B5Z6_9DEIN</name>
<keyword evidence="1" id="KW-0472">Membrane</keyword>
<evidence type="ECO:0000313" key="3">
    <source>
        <dbReference type="Proteomes" id="UP000292858"/>
    </source>
</evidence>
<comment type="caution">
    <text evidence="2">The sequence shown here is derived from an EMBL/GenBank/DDBJ whole genome shotgun (WGS) entry which is preliminary data.</text>
</comment>
<dbReference type="EMBL" id="SIJL01000002">
    <property type="protein sequence ID" value="TBH21362.1"/>
    <property type="molecule type" value="Genomic_DNA"/>
</dbReference>
<protein>
    <submittedName>
        <fullName evidence="2">DUF981 family protein</fullName>
    </submittedName>
</protein>
<organism evidence="2 3">
    <name type="scientific">Thermus thermamylovorans</name>
    <dbReference type="NCBI Taxonomy" id="2509362"/>
    <lineage>
        <taxon>Bacteria</taxon>
        <taxon>Thermotogati</taxon>
        <taxon>Deinococcota</taxon>
        <taxon>Deinococci</taxon>
        <taxon>Thermales</taxon>
        <taxon>Thermaceae</taxon>
        <taxon>Thermus</taxon>
    </lineage>
</organism>
<feature type="transmembrane region" description="Helical" evidence="1">
    <location>
        <begin position="133"/>
        <end position="152"/>
    </location>
</feature>
<dbReference type="Pfam" id="PF06168">
    <property type="entry name" value="DUF981"/>
    <property type="match status" value="1"/>
</dbReference>
<keyword evidence="1" id="KW-1133">Transmembrane helix</keyword>